<protein>
    <submittedName>
        <fullName evidence="8">Sarcosine oxidase</fullName>
    </submittedName>
</protein>
<dbReference type="Gene3D" id="3.30.9.10">
    <property type="entry name" value="D-Amino Acid Oxidase, subunit A, domain 2"/>
    <property type="match status" value="1"/>
</dbReference>
<comment type="similarity">
    <text evidence="2">Belongs to the MSOX/MTOX family.</text>
</comment>
<sequence>MQNSSKIVIVGAGVFGLTTARQLALEGFEKITVLDRHMVPVPDGSSSNISRMVQGKFFPASFVLIGSSATAHGHSWLDKTTAALMKHKLPCSKIDDAQAARRSYPTLSGELASPGSFGYNNKQAGWADASKAVIQLRDECIELGVSFTCARAGTVEPLMYANFCAGWFNFPPHAETRLLKFAIHGWGYTRAPETTDHAPMKDNVSSPPLASRAHPNFVPGDGELRLRRGLREMLPELADRPFEKTALCWYTDTPSGDFIMDYHPDYTNLFVGGAGSGHAFKFLPVLGECMAQDLKKQLPEHLAEKWRFRTEYKDDRGVFLGDGSTGGPVRRELDSQEKARL</sequence>
<dbReference type="PANTHER" id="PTHR10961">
    <property type="entry name" value="PEROXISOMAL SARCOSINE OXIDASE"/>
    <property type="match status" value="1"/>
</dbReference>
<reference evidence="8" key="1">
    <citation type="journal article" date="2020" name="Mol. Plant Microbe Interact.">
        <title>Genome Sequence of the Biocontrol Agent Coniothyrium minitans strain Conio (IMI 134523).</title>
        <authorList>
            <person name="Patel D."/>
            <person name="Shittu T.A."/>
            <person name="Baroncelli R."/>
            <person name="Muthumeenakshi S."/>
            <person name="Osborne T.H."/>
            <person name="Janganan T.K."/>
            <person name="Sreenivasaprasad S."/>
        </authorList>
    </citation>
    <scope>NUCLEOTIDE SEQUENCE</scope>
    <source>
        <strain evidence="8">Conio</strain>
    </source>
</reference>
<evidence type="ECO:0000256" key="3">
    <source>
        <dbReference type="ARBA" id="ARBA00022630"/>
    </source>
</evidence>
<organism evidence="8 9">
    <name type="scientific">Paraphaeosphaeria minitans</name>
    <dbReference type="NCBI Taxonomy" id="565426"/>
    <lineage>
        <taxon>Eukaryota</taxon>
        <taxon>Fungi</taxon>
        <taxon>Dikarya</taxon>
        <taxon>Ascomycota</taxon>
        <taxon>Pezizomycotina</taxon>
        <taxon>Dothideomycetes</taxon>
        <taxon>Pleosporomycetidae</taxon>
        <taxon>Pleosporales</taxon>
        <taxon>Massarineae</taxon>
        <taxon>Didymosphaeriaceae</taxon>
        <taxon>Paraphaeosphaeria</taxon>
    </lineage>
</organism>
<dbReference type="GO" id="GO:0050031">
    <property type="term" value="F:L-pipecolate oxidase activity"/>
    <property type="evidence" value="ECO:0007669"/>
    <property type="project" value="TreeGrafter"/>
</dbReference>
<evidence type="ECO:0000313" key="8">
    <source>
        <dbReference type="EMBL" id="KAF9739304.1"/>
    </source>
</evidence>
<accession>A0A9P6GPR3</accession>
<keyword evidence="4" id="KW-0274">FAD</keyword>
<name>A0A9P6GPR3_9PLEO</name>
<dbReference type="EMBL" id="WJXW01000002">
    <property type="protein sequence ID" value="KAF9739304.1"/>
    <property type="molecule type" value="Genomic_DNA"/>
</dbReference>
<keyword evidence="3" id="KW-0285">Flavoprotein</keyword>
<evidence type="ECO:0000256" key="1">
    <source>
        <dbReference type="ARBA" id="ARBA00001974"/>
    </source>
</evidence>
<comment type="caution">
    <text evidence="8">The sequence shown here is derived from an EMBL/GenBank/DDBJ whole genome shotgun (WGS) entry which is preliminary data.</text>
</comment>
<feature type="domain" description="FAD dependent oxidoreductase" evidence="7">
    <location>
        <begin position="6"/>
        <end position="148"/>
    </location>
</feature>
<dbReference type="Proteomes" id="UP000756921">
    <property type="component" value="Unassembled WGS sequence"/>
</dbReference>
<evidence type="ECO:0000313" key="9">
    <source>
        <dbReference type="Proteomes" id="UP000756921"/>
    </source>
</evidence>
<evidence type="ECO:0000259" key="7">
    <source>
        <dbReference type="Pfam" id="PF01266"/>
    </source>
</evidence>
<dbReference type="InterPro" id="IPR036188">
    <property type="entry name" value="FAD/NAD-bd_sf"/>
</dbReference>
<feature type="compositionally biased region" description="Basic and acidic residues" evidence="6">
    <location>
        <begin position="329"/>
        <end position="341"/>
    </location>
</feature>
<dbReference type="Pfam" id="PF01266">
    <property type="entry name" value="DAO"/>
    <property type="match status" value="1"/>
</dbReference>
<dbReference type="AlphaFoldDB" id="A0A9P6GPR3"/>
<dbReference type="Gene3D" id="3.50.50.60">
    <property type="entry name" value="FAD/NAD(P)-binding domain"/>
    <property type="match status" value="2"/>
</dbReference>
<keyword evidence="9" id="KW-1185">Reference proteome</keyword>
<dbReference type="OrthoDB" id="2219495at2759"/>
<evidence type="ECO:0000256" key="2">
    <source>
        <dbReference type="ARBA" id="ARBA00010989"/>
    </source>
</evidence>
<evidence type="ECO:0000256" key="4">
    <source>
        <dbReference type="ARBA" id="ARBA00022827"/>
    </source>
</evidence>
<dbReference type="GO" id="GO:0050660">
    <property type="term" value="F:flavin adenine dinucleotide binding"/>
    <property type="evidence" value="ECO:0007669"/>
    <property type="project" value="InterPro"/>
</dbReference>
<dbReference type="InterPro" id="IPR045170">
    <property type="entry name" value="MTOX"/>
</dbReference>
<dbReference type="SUPFAM" id="SSF54373">
    <property type="entry name" value="FAD-linked reductases, C-terminal domain"/>
    <property type="match status" value="1"/>
</dbReference>
<dbReference type="GO" id="GO:0008115">
    <property type="term" value="F:sarcosine oxidase activity"/>
    <property type="evidence" value="ECO:0007669"/>
    <property type="project" value="TreeGrafter"/>
</dbReference>
<gene>
    <name evidence="8" type="ORF">PMIN01_01938</name>
</gene>
<feature type="region of interest" description="Disordered" evidence="6">
    <location>
        <begin position="319"/>
        <end position="341"/>
    </location>
</feature>
<evidence type="ECO:0000256" key="6">
    <source>
        <dbReference type="SAM" id="MobiDB-lite"/>
    </source>
</evidence>
<dbReference type="GO" id="GO:0004657">
    <property type="term" value="F:proline dehydrogenase activity"/>
    <property type="evidence" value="ECO:0007669"/>
    <property type="project" value="TreeGrafter"/>
</dbReference>
<dbReference type="SUPFAM" id="SSF51905">
    <property type="entry name" value="FAD/NAD(P)-binding domain"/>
    <property type="match status" value="1"/>
</dbReference>
<dbReference type="PANTHER" id="PTHR10961:SF45">
    <property type="entry name" value="FAD DEPENDENT OXIDOREDUCTASE DOMAIN-CONTAINING PROTEIN-RELATED"/>
    <property type="match status" value="1"/>
</dbReference>
<proteinExistence type="inferred from homology"/>
<comment type="cofactor">
    <cofactor evidence="1">
        <name>FAD</name>
        <dbReference type="ChEBI" id="CHEBI:57692"/>
    </cofactor>
</comment>
<dbReference type="InterPro" id="IPR006076">
    <property type="entry name" value="FAD-dep_OxRdtase"/>
</dbReference>
<evidence type="ECO:0000256" key="5">
    <source>
        <dbReference type="ARBA" id="ARBA00023002"/>
    </source>
</evidence>
<keyword evidence="5" id="KW-0560">Oxidoreductase</keyword>